<feature type="transmembrane region" description="Helical" evidence="1">
    <location>
        <begin position="123"/>
        <end position="141"/>
    </location>
</feature>
<name>A0ABT4ZHK1_9RHOB</name>
<keyword evidence="1" id="KW-0812">Transmembrane</keyword>
<feature type="transmembrane region" description="Helical" evidence="1">
    <location>
        <begin position="86"/>
        <end position="103"/>
    </location>
</feature>
<reference evidence="3" key="1">
    <citation type="submission" date="2022-12" db="EMBL/GenBank/DDBJ databases">
        <title>Paracoccus onchidii sp. nov., isolated from a marine invertebrate from the South China Sea.</title>
        <authorList>
            <person name="Xu S."/>
            <person name="Liu Z."/>
            <person name="Xu Y."/>
        </authorList>
    </citation>
    <scope>NUCLEOTIDE SEQUENCE</scope>
    <source>
        <strain evidence="3">Z330</strain>
    </source>
</reference>
<protein>
    <submittedName>
        <fullName evidence="3">Tripartite tricarboxylate transporter TctB family protein</fullName>
    </submittedName>
</protein>
<comment type="caution">
    <text evidence="3">The sequence shown here is derived from an EMBL/GenBank/DDBJ whole genome shotgun (WGS) entry which is preliminary data.</text>
</comment>
<keyword evidence="4" id="KW-1185">Reference proteome</keyword>
<dbReference type="Proteomes" id="UP001165641">
    <property type="component" value="Unassembled WGS sequence"/>
</dbReference>
<proteinExistence type="predicted"/>
<keyword evidence="1" id="KW-0472">Membrane</keyword>
<sequence length="160" mass="17139">MTKRQMEWVALAFFAALVMLVFQQIATSMVEQGIASGGAYDNAASYPRAIAIFLGGLIGIQAILLFMKSRSLDAPVRTEGRGRAIALLLVFGGYLMGLNWLGYHLSTAPMALTVMLICGARPGLRLVLVALGMAFGLAFIFEKILSVVLPGGTFGLNIPW</sequence>
<organism evidence="3 4">
    <name type="scientific">Paracoccus onchidii</name>
    <dbReference type="NCBI Taxonomy" id="3017813"/>
    <lineage>
        <taxon>Bacteria</taxon>
        <taxon>Pseudomonadati</taxon>
        <taxon>Pseudomonadota</taxon>
        <taxon>Alphaproteobacteria</taxon>
        <taxon>Rhodobacterales</taxon>
        <taxon>Paracoccaceae</taxon>
        <taxon>Paracoccus</taxon>
    </lineage>
</organism>
<accession>A0ABT4ZHK1</accession>
<feature type="transmembrane region" description="Helical" evidence="1">
    <location>
        <begin position="49"/>
        <end position="66"/>
    </location>
</feature>
<dbReference type="InterPro" id="IPR009936">
    <property type="entry name" value="DUF1468"/>
</dbReference>
<feature type="domain" description="DUF1468" evidence="2">
    <location>
        <begin position="10"/>
        <end position="150"/>
    </location>
</feature>
<dbReference type="Pfam" id="PF07331">
    <property type="entry name" value="TctB"/>
    <property type="match status" value="1"/>
</dbReference>
<dbReference type="RefSeq" id="WP_271889338.1">
    <property type="nucleotide sequence ID" value="NZ_JAQBIE010000014.1"/>
</dbReference>
<gene>
    <name evidence="3" type="ORF">PAF17_11990</name>
</gene>
<dbReference type="EMBL" id="JAQBIE010000014">
    <property type="protein sequence ID" value="MDB6178216.1"/>
    <property type="molecule type" value="Genomic_DNA"/>
</dbReference>
<keyword evidence="1" id="KW-1133">Transmembrane helix</keyword>
<evidence type="ECO:0000313" key="4">
    <source>
        <dbReference type="Proteomes" id="UP001165641"/>
    </source>
</evidence>
<evidence type="ECO:0000313" key="3">
    <source>
        <dbReference type="EMBL" id="MDB6178216.1"/>
    </source>
</evidence>
<evidence type="ECO:0000259" key="2">
    <source>
        <dbReference type="Pfam" id="PF07331"/>
    </source>
</evidence>
<evidence type="ECO:0000256" key="1">
    <source>
        <dbReference type="SAM" id="Phobius"/>
    </source>
</evidence>